<dbReference type="AlphaFoldDB" id="A0A7C8K7I1"/>
<comment type="caution">
    <text evidence="1">The sequence shown here is derived from an EMBL/GenBank/DDBJ whole genome shotgun (WGS) entry which is preliminary data.</text>
</comment>
<evidence type="ECO:0000313" key="1">
    <source>
        <dbReference type="EMBL" id="TGJ70699.1"/>
    </source>
</evidence>
<proteinExistence type="predicted"/>
<evidence type="ECO:0000313" key="2">
    <source>
        <dbReference type="Proteomes" id="UP000297595"/>
    </source>
</evidence>
<sequence>MENISDLYETSCRRFHTQLAIISKVNSEQGRRERQKRLQFLRESARTPDVADNVALNRLLDNLAFLLVRRSGGDCVSLALVGFTQVKIDMVAQASPDSAAADMSVDLEVAGNPQREFSYSADDPSAIKQHAERIFKYVKESSTLPRDHQRYYEIPKELLTIQVDYNSNKLYGRVQLLKRFTTKVKGFKIPDWASLATGESRVKDNFSLPPAPGSPGKDLGEVVHRHLYNELLDKKRKIDFSTTGRGYDEVESTKF</sequence>
<gene>
    <name evidence="1" type="ORF">EYR41_002727</name>
</gene>
<dbReference type="Proteomes" id="UP000297595">
    <property type="component" value="Unassembled WGS sequence"/>
</dbReference>
<protein>
    <submittedName>
        <fullName evidence="1">Uncharacterized protein</fullName>
    </submittedName>
</protein>
<accession>A0A7C8K7I1</accession>
<dbReference type="EMBL" id="SOZJ01000002">
    <property type="protein sequence ID" value="TGJ70699.1"/>
    <property type="molecule type" value="Genomic_DNA"/>
</dbReference>
<reference evidence="1 2" key="1">
    <citation type="submission" date="2019-03" db="EMBL/GenBank/DDBJ databases">
        <title>Nematode-trapping fungi genome.</title>
        <authorList>
            <person name="Vidal-Diez De Ulzurrun G."/>
        </authorList>
    </citation>
    <scope>NUCLEOTIDE SEQUENCE [LARGE SCALE GENOMIC DNA]</scope>
    <source>
        <strain evidence="1 2">TWF154</strain>
    </source>
</reference>
<name>A0A7C8K7I1_ORBOL</name>
<organism evidence="1 2">
    <name type="scientific">Orbilia oligospora</name>
    <name type="common">Nematode-trapping fungus</name>
    <name type="synonym">Arthrobotrys oligospora</name>
    <dbReference type="NCBI Taxonomy" id="2813651"/>
    <lineage>
        <taxon>Eukaryota</taxon>
        <taxon>Fungi</taxon>
        <taxon>Dikarya</taxon>
        <taxon>Ascomycota</taxon>
        <taxon>Pezizomycotina</taxon>
        <taxon>Orbiliomycetes</taxon>
        <taxon>Orbiliales</taxon>
        <taxon>Orbiliaceae</taxon>
        <taxon>Orbilia</taxon>
    </lineage>
</organism>